<organism evidence="1 2">
    <name type="scientific">Chryseobacterium culicis</name>
    <dbReference type="NCBI Taxonomy" id="680127"/>
    <lineage>
        <taxon>Bacteria</taxon>
        <taxon>Pseudomonadati</taxon>
        <taxon>Bacteroidota</taxon>
        <taxon>Flavobacteriia</taxon>
        <taxon>Flavobacteriales</taxon>
        <taxon>Weeksellaceae</taxon>
        <taxon>Chryseobacterium group</taxon>
        <taxon>Chryseobacterium</taxon>
    </lineage>
</organism>
<proteinExistence type="predicted"/>
<evidence type="ECO:0000313" key="2">
    <source>
        <dbReference type="Proteomes" id="UP000198561"/>
    </source>
</evidence>
<protein>
    <submittedName>
        <fullName evidence="1">Uncharacterized protein</fullName>
    </submittedName>
</protein>
<name>A0A1H6HM96_CHRCI</name>
<dbReference type="EMBL" id="FNWQ01000003">
    <property type="protein sequence ID" value="SEH35210.1"/>
    <property type="molecule type" value="Genomic_DNA"/>
</dbReference>
<dbReference type="STRING" id="680127.SAMN05421593_2927"/>
<gene>
    <name evidence="1" type="ORF">SAMN05421593_2927</name>
</gene>
<sequence length="59" mass="6989">MMTGLFYCEYNVLYSCNGYQHYGIHNNKHKTVLFFYYRQFEVNALANKLDTSVLGLQIN</sequence>
<accession>A0A1H6HM96</accession>
<dbReference type="Proteomes" id="UP000198561">
    <property type="component" value="Unassembled WGS sequence"/>
</dbReference>
<evidence type="ECO:0000313" key="1">
    <source>
        <dbReference type="EMBL" id="SEH35210.1"/>
    </source>
</evidence>
<dbReference type="AlphaFoldDB" id="A0A1H6HM96"/>
<reference evidence="1 2" key="1">
    <citation type="submission" date="2016-10" db="EMBL/GenBank/DDBJ databases">
        <authorList>
            <person name="de Groot N.N."/>
        </authorList>
    </citation>
    <scope>NUCLEOTIDE SEQUENCE [LARGE SCALE GENOMIC DNA]</scope>
    <source>
        <strain evidence="1 2">DSM 23031</strain>
    </source>
</reference>